<dbReference type="SUPFAM" id="SSF51206">
    <property type="entry name" value="cAMP-binding domain-like"/>
    <property type="match status" value="1"/>
</dbReference>
<keyword evidence="3" id="KW-1185">Reference proteome</keyword>
<dbReference type="PROSITE" id="PS50042">
    <property type="entry name" value="CNMP_BINDING_3"/>
    <property type="match status" value="1"/>
</dbReference>
<dbReference type="Proteomes" id="UP001338309">
    <property type="component" value="Unassembled WGS sequence"/>
</dbReference>
<dbReference type="InterPro" id="IPR014710">
    <property type="entry name" value="RmlC-like_jellyroll"/>
</dbReference>
<dbReference type="SMART" id="SM00100">
    <property type="entry name" value="cNMP"/>
    <property type="match status" value="1"/>
</dbReference>
<protein>
    <submittedName>
        <fullName evidence="2">Crp/Fnr family transcriptional regulator</fullName>
    </submittedName>
</protein>
<gene>
    <name evidence="2" type="ORF">Aconfl_29820</name>
</gene>
<proteinExistence type="predicted"/>
<accession>A0ABQ6PQU5</accession>
<sequence>MENILSILDPFPQVEEEAKTAFGEKLQWMELERGELIEKSGTPCDHLYFVIDGSLRSFYLKDDKDVTVSFTLKGEFTTSMYSFISRNPSYENIEAMETTRLARIHHQDLMGLFDLYQSLERVYRLLLEQYYISLEEQLVFAKFKSAKDRYLELMENRPKIIQKASVGQIASYLDMSIETLSRIRAKI</sequence>
<dbReference type="InterPro" id="IPR018490">
    <property type="entry name" value="cNMP-bd_dom_sf"/>
</dbReference>
<dbReference type="Gene3D" id="2.60.120.10">
    <property type="entry name" value="Jelly Rolls"/>
    <property type="match status" value="1"/>
</dbReference>
<dbReference type="Pfam" id="PF00027">
    <property type="entry name" value="cNMP_binding"/>
    <property type="match status" value="1"/>
</dbReference>
<evidence type="ECO:0000259" key="1">
    <source>
        <dbReference type="PROSITE" id="PS50042"/>
    </source>
</evidence>
<evidence type="ECO:0000313" key="3">
    <source>
        <dbReference type="Proteomes" id="UP001338309"/>
    </source>
</evidence>
<dbReference type="InterPro" id="IPR000595">
    <property type="entry name" value="cNMP-bd_dom"/>
</dbReference>
<reference evidence="2 3" key="1">
    <citation type="submission" date="2023-08" db="EMBL/GenBank/DDBJ databases">
        <title>Draft genome sequence of Algoriphagus confluentis.</title>
        <authorList>
            <person name="Takatani N."/>
            <person name="Hosokawa M."/>
            <person name="Sawabe T."/>
        </authorList>
    </citation>
    <scope>NUCLEOTIDE SEQUENCE [LARGE SCALE GENOMIC DNA]</scope>
    <source>
        <strain evidence="2 3">NBRC 111222</strain>
    </source>
</reference>
<dbReference type="CDD" id="cd00038">
    <property type="entry name" value="CAP_ED"/>
    <property type="match status" value="1"/>
</dbReference>
<feature type="domain" description="Cyclic nucleotide-binding" evidence="1">
    <location>
        <begin position="10"/>
        <end position="113"/>
    </location>
</feature>
<dbReference type="EMBL" id="BTPD01000009">
    <property type="protein sequence ID" value="GMQ30339.1"/>
    <property type="molecule type" value="Genomic_DNA"/>
</dbReference>
<name>A0ABQ6PQU5_9BACT</name>
<dbReference type="RefSeq" id="WP_338225048.1">
    <property type="nucleotide sequence ID" value="NZ_BTPD01000009.1"/>
</dbReference>
<comment type="caution">
    <text evidence="2">The sequence shown here is derived from an EMBL/GenBank/DDBJ whole genome shotgun (WGS) entry which is preliminary data.</text>
</comment>
<evidence type="ECO:0000313" key="2">
    <source>
        <dbReference type="EMBL" id="GMQ30339.1"/>
    </source>
</evidence>
<organism evidence="2 3">
    <name type="scientific">Algoriphagus confluentis</name>
    <dbReference type="NCBI Taxonomy" id="1697556"/>
    <lineage>
        <taxon>Bacteria</taxon>
        <taxon>Pseudomonadati</taxon>
        <taxon>Bacteroidota</taxon>
        <taxon>Cytophagia</taxon>
        <taxon>Cytophagales</taxon>
        <taxon>Cyclobacteriaceae</taxon>
        <taxon>Algoriphagus</taxon>
    </lineage>
</organism>